<gene>
    <name evidence="3" type="ORF">VP01_514g6</name>
</gene>
<dbReference type="InterPro" id="IPR052981">
    <property type="entry name" value="Ingression_C2_domain"/>
</dbReference>
<feature type="compositionally biased region" description="Pro residues" evidence="1">
    <location>
        <begin position="551"/>
        <end position="562"/>
    </location>
</feature>
<dbReference type="Gene3D" id="2.60.40.150">
    <property type="entry name" value="C2 domain"/>
    <property type="match status" value="1"/>
</dbReference>
<feature type="domain" description="C2" evidence="2">
    <location>
        <begin position="1"/>
        <end position="139"/>
    </location>
</feature>
<dbReference type="PROSITE" id="PS50004">
    <property type="entry name" value="C2"/>
    <property type="match status" value="1"/>
</dbReference>
<dbReference type="EMBL" id="LAVV01010331">
    <property type="protein sequence ID" value="KNZ49211.1"/>
    <property type="molecule type" value="Genomic_DNA"/>
</dbReference>
<dbReference type="OrthoDB" id="270970at2759"/>
<keyword evidence="4" id="KW-1185">Reference proteome</keyword>
<feature type="compositionally biased region" description="Polar residues" evidence="1">
    <location>
        <begin position="746"/>
        <end position="756"/>
    </location>
</feature>
<feature type="compositionally biased region" description="Pro residues" evidence="1">
    <location>
        <begin position="524"/>
        <end position="533"/>
    </location>
</feature>
<evidence type="ECO:0000313" key="4">
    <source>
        <dbReference type="Proteomes" id="UP000037035"/>
    </source>
</evidence>
<feature type="compositionally biased region" description="Basic and acidic residues" evidence="1">
    <location>
        <begin position="364"/>
        <end position="374"/>
    </location>
</feature>
<dbReference type="STRING" id="27349.A0A0L6UKZ0"/>
<dbReference type="Pfam" id="PF00168">
    <property type="entry name" value="C2"/>
    <property type="match status" value="1"/>
</dbReference>
<feature type="compositionally biased region" description="Low complexity" evidence="1">
    <location>
        <begin position="609"/>
        <end position="621"/>
    </location>
</feature>
<accession>A0A0L6UKZ0</accession>
<dbReference type="InterPro" id="IPR035892">
    <property type="entry name" value="C2_domain_sf"/>
</dbReference>
<feature type="compositionally biased region" description="Pro residues" evidence="1">
    <location>
        <begin position="501"/>
        <end position="510"/>
    </location>
</feature>
<feature type="region of interest" description="Disordered" evidence="1">
    <location>
        <begin position="307"/>
        <end position="756"/>
    </location>
</feature>
<feature type="compositionally biased region" description="Pro residues" evidence="1">
    <location>
        <begin position="713"/>
        <end position="735"/>
    </location>
</feature>
<protein>
    <recommendedName>
        <fullName evidence="2">C2 domain-containing protein</fullName>
    </recommendedName>
</protein>
<organism evidence="3 4">
    <name type="scientific">Puccinia sorghi</name>
    <dbReference type="NCBI Taxonomy" id="27349"/>
    <lineage>
        <taxon>Eukaryota</taxon>
        <taxon>Fungi</taxon>
        <taxon>Dikarya</taxon>
        <taxon>Basidiomycota</taxon>
        <taxon>Pucciniomycotina</taxon>
        <taxon>Pucciniomycetes</taxon>
        <taxon>Pucciniales</taxon>
        <taxon>Pucciniaceae</taxon>
        <taxon>Puccinia</taxon>
    </lineage>
</organism>
<feature type="compositionally biased region" description="Polar residues" evidence="1">
    <location>
        <begin position="459"/>
        <end position="484"/>
    </location>
</feature>
<dbReference type="InterPro" id="IPR000008">
    <property type="entry name" value="C2_dom"/>
</dbReference>
<evidence type="ECO:0000256" key="1">
    <source>
        <dbReference type="SAM" id="MobiDB-lite"/>
    </source>
</evidence>
<dbReference type="SUPFAM" id="SSF49562">
    <property type="entry name" value="C2 domain (Calcium/lipid-binding domain, CaLB)"/>
    <property type="match status" value="1"/>
</dbReference>
<dbReference type="Proteomes" id="UP000037035">
    <property type="component" value="Unassembled WGS sequence"/>
</dbReference>
<feature type="compositionally biased region" description="Polar residues" evidence="1">
    <location>
        <begin position="565"/>
        <end position="586"/>
    </location>
</feature>
<feature type="compositionally biased region" description="Polar residues" evidence="1">
    <location>
        <begin position="339"/>
        <end position="362"/>
    </location>
</feature>
<dbReference type="SMART" id="SM00239">
    <property type="entry name" value="C2"/>
    <property type="match status" value="1"/>
</dbReference>
<evidence type="ECO:0000313" key="3">
    <source>
        <dbReference type="EMBL" id="KNZ49211.1"/>
    </source>
</evidence>
<dbReference type="VEuPathDB" id="FungiDB:VP01_514g6"/>
<sequence>MAGPLGTLIVVVLKARNLPNKQRIGKQDPYATCTYLSHRKRTKTDKRGGQHPVWDDELRFDIYENPKDAMASASVSTTATGGIVPVKSNVPPIGSAGSAGVKELRVAVYADDPRDPDLIGEGKVDLTDTLKKGEFDDWVTVTNKGKYQGEIYLEMTFYSAKPPPEKLHTPTGPPRAGVFEASSPGSGLRPTQAAVSANPANDKKSPSPLATPVKKINPATVPVSLRPGRLTSGPISSGHLPLPGEPSTPRDGTRNSRQRSNGSLNMPAPDFGLRDHSPSRSPSRNHSLDRADYLAHSLNSLSLSARHSTNNNYHFPQPTSSELHVQHPPQPRQHRHSFSGHSHLQPSERTQQTHSASPSVHSTDLPDDHFHDHSTPPLVAQSYPDHFPSQTSGIPRPAFPARRPLPIPGGDRPASAWGHSHNHSTEYPSEGMAPLQQPPGNYAQYPDNFENLPNGVLGISNNGTAYPSSNQYAEANNPSNGGHHQQTHRPPHLPYSEQPRHYPPTPPPNPLFSQLQHPAVAPFNLPPPPPGQSPVPIHEVFGASNGRAFPSVPPSGYPPPPAGFSTQQPQVAQMVLSPTRSNSNGGESVYSYPPAHHQDLQHQPYSVENPPLNNNLYQLQNAPPPPPPHLQKPQYQSFHVQQAPSGMPTSLPPLPGPSSQMYYQPAYAPPPPATPAPGFTSPRAPNYPEYNNPFHNPTRPSSAVPGNVYVRPSPSPSPLPPPPPHGQPLAHPPPSQSFAPFYPPNGYQTYPSSHQS</sequence>
<proteinExistence type="predicted"/>
<dbReference type="AlphaFoldDB" id="A0A0L6UKZ0"/>
<name>A0A0L6UKZ0_9BASI</name>
<feature type="compositionally biased region" description="Polar residues" evidence="1">
    <location>
        <begin position="309"/>
        <end position="323"/>
    </location>
</feature>
<reference evidence="3 4" key="1">
    <citation type="submission" date="2015-08" db="EMBL/GenBank/DDBJ databases">
        <title>Next Generation Sequencing and Analysis of the Genome of Puccinia sorghi L Schw, the Causal Agent of Maize Common Rust.</title>
        <authorList>
            <person name="Rochi L."/>
            <person name="Burguener G."/>
            <person name="Darino M."/>
            <person name="Turjanski A."/>
            <person name="Kreff E."/>
            <person name="Dieguez M.J."/>
            <person name="Sacco F."/>
        </authorList>
    </citation>
    <scope>NUCLEOTIDE SEQUENCE [LARGE SCALE GENOMIC DNA]</scope>
    <source>
        <strain evidence="3 4">RO10H11247</strain>
    </source>
</reference>
<dbReference type="CDD" id="cd08681">
    <property type="entry name" value="C2_fungal_Inn1p-like"/>
    <property type="match status" value="1"/>
</dbReference>
<feature type="compositionally biased region" description="Low complexity" evidence="1">
    <location>
        <begin position="394"/>
        <end position="404"/>
    </location>
</feature>
<evidence type="ECO:0000259" key="2">
    <source>
        <dbReference type="PROSITE" id="PS50004"/>
    </source>
</evidence>
<dbReference type="PANTHER" id="PTHR47052:SF3">
    <property type="entry name" value="INGRESSION PROTEIN 1"/>
    <property type="match status" value="1"/>
</dbReference>
<dbReference type="InterPro" id="IPR037791">
    <property type="entry name" value="C2_fungal_Inn1"/>
</dbReference>
<feature type="region of interest" description="Disordered" evidence="1">
    <location>
        <begin position="163"/>
        <end position="287"/>
    </location>
</feature>
<dbReference type="PANTHER" id="PTHR47052">
    <property type="entry name" value="CONSERVED SERINE PROLINE-RICH PROTEIN (AFU_ORTHOLOGUE AFUA_2G01790)"/>
    <property type="match status" value="1"/>
</dbReference>
<comment type="caution">
    <text evidence="3">The sequence shown here is derived from an EMBL/GenBank/DDBJ whole genome shotgun (WGS) entry which is preliminary data.</text>
</comment>